<comment type="caution">
    <text evidence="1">The sequence shown here is derived from an EMBL/GenBank/DDBJ whole genome shotgun (WGS) entry which is preliminary data.</text>
</comment>
<protein>
    <submittedName>
        <fullName evidence="1">Uncharacterized protein</fullName>
    </submittedName>
</protein>
<proteinExistence type="predicted"/>
<evidence type="ECO:0000313" key="1">
    <source>
        <dbReference type="EMBL" id="KAL3844535.1"/>
    </source>
</evidence>
<dbReference type="AlphaFoldDB" id="A0ABD3U5D0"/>
<gene>
    <name evidence="1" type="ORF">ACJIZ3_001938</name>
</gene>
<reference evidence="1 2" key="1">
    <citation type="submission" date="2024-12" db="EMBL/GenBank/DDBJ databases">
        <title>The unique morphological basis and parallel evolutionary history of personate flowers in Penstemon.</title>
        <authorList>
            <person name="Depatie T.H."/>
            <person name="Wessinger C.A."/>
        </authorList>
    </citation>
    <scope>NUCLEOTIDE SEQUENCE [LARGE SCALE GENOMIC DNA]</scope>
    <source>
        <strain evidence="1">WTNN_2</strain>
        <tissue evidence="1">Leaf</tissue>
    </source>
</reference>
<organism evidence="1 2">
    <name type="scientific">Penstemon smallii</name>
    <dbReference type="NCBI Taxonomy" id="265156"/>
    <lineage>
        <taxon>Eukaryota</taxon>
        <taxon>Viridiplantae</taxon>
        <taxon>Streptophyta</taxon>
        <taxon>Embryophyta</taxon>
        <taxon>Tracheophyta</taxon>
        <taxon>Spermatophyta</taxon>
        <taxon>Magnoliopsida</taxon>
        <taxon>eudicotyledons</taxon>
        <taxon>Gunneridae</taxon>
        <taxon>Pentapetalae</taxon>
        <taxon>asterids</taxon>
        <taxon>lamiids</taxon>
        <taxon>Lamiales</taxon>
        <taxon>Plantaginaceae</taxon>
        <taxon>Cheloneae</taxon>
        <taxon>Penstemon</taxon>
    </lineage>
</organism>
<keyword evidence="2" id="KW-1185">Reference proteome</keyword>
<evidence type="ECO:0000313" key="2">
    <source>
        <dbReference type="Proteomes" id="UP001634393"/>
    </source>
</evidence>
<dbReference type="Proteomes" id="UP001634393">
    <property type="component" value="Unassembled WGS sequence"/>
</dbReference>
<accession>A0ABD3U5D0</accession>
<name>A0ABD3U5D0_9LAMI</name>
<dbReference type="EMBL" id="JBJXBP010000002">
    <property type="protein sequence ID" value="KAL3844535.1"/>
    <property type="molecule type" value="Genomic_DNA"/>
</dbReference>
<sequence length="75" mass="8642">MKKLYVYTYAYIAYGIQNKEPLAFHGLQALRFLSIHQMGQQSLNQGSVWIQIISLTFSGTRYTLSVIYRGDSQHP</sequence>